<keyword evidence="5 9" id="KW-1133">Transmembrane helix</keyword>
<dbReference type="PANTHER" id="PTHR31806">
    <property type="entry name" value="PURINE-CYTOSINE PERMEASE FCY2-RELATED"/>
    <property type="match status" value="1"/>
</dbReference>
<keyword evidence="11" id="KW-1185">Reference proteome</keyword>
<feature type="region of interest" description="Disordered" evidence="8">
    <location>
        <begin position="458"/>
        <end position="483"/>
    </location>
</feature>
<feature type="transmembrane region" description="Helical" evidence="9">
    <location>
        <begin position="424"/>
        <end position="445"/>
    </location>
</feature>
<evidence type="ECO:0000256" key="1">
    <source>
        <dbReference type="ARBA" id="ARBA00004141"/>
    </source>
</evidence>
<evidence type="ECO:0000256" key="2">
    <source>
        <dbReference type="ARBA" id="ARBA00008974"/>
    </source>
</evidence>
<keyword evidence="3 7" id="KW-0813">Transport</keyword>
<dbReference type="Pfam" id="PF02133">
    <property type="entry name" value="Transp_cyt_pur"/>
    <property type="match status" value="1"/>
</dbReference>
<evidence type="ECO:0000256" key="8">
    <source>
        <dbReference type="SAM" id="MobiDB-lite"/>
    </source>
</evidence>
<evidence type="ECO:0000313" key="10">
    <source>
        <dbReference type="EMBL" id="MBB4987411.1"/>
    </source>
</evidence>
<name>A0A7W7U9G0_9ACTN</name>
<dbReference type="InterPro" id="IPR001248">
    <property type="entry name" value="Pur-cyt_permease"/>
</dbReference>
<evidence type="ECO:0000256" key="4">
    <source>
        <dbReference type="ARBA" id="ARBA00022692"/>
    </source>
</evidence>
<dbReference type="GO" id="GO:0005886">
    <property type="term" value="C:plasma membrane"/>
    <property type="evidence" value="ECO:0007669"/>
    <property type="project" value="TreeGrafter"/>
</dbReference>
<keyword evidence="4 9" id="KW-0812">Transmembrane</keyword>
<evidence type="ECO:0000256" key="6">
    <source>
        <dbReference type="ARBA" id="ARBA00023136"/>
    </source>
</evidence>
<dbReference type="PANTHER" id="PTHR31806:SF1">
    <property type="entry name" value="PURINE-CYTOSINE PERMEASE FCY2-RELATED"/>
    <property type="match status" value="1"/>
</dbReference>
<feature type="transmembrane region" description="Helical" evidence="9">
    <location>
        <begin position="270"/>
        <end position="291"/>
    </location>
</feature>
<organism evidence="10 11">
    <name type="scientific">Streptomyces nymphaeiformis</name>
    <dbReference type="NCBI Taxonomy" id="2663842"/>
    <lineage>
        <taxon>Bacteria</taxon>
        <taxon>Bacillati</taxon>
        <taxon>Actinomycetota</taxon>
        <taxon>Actinomycetes</taxon>
        <taxon>Kitasatosporales</taxon>
        <taxon>Streptomycetaceae</taxon>
        <taxon>Streptomyces</taxon>
    </lineage>
</organism>
<dbReference type="CDD" id="cd11484">
    <property type="entry name" value="SLC-NCS1sbd_CobB-like"/>
    <property type="match status" value="1"/>
</dbReference>
<feature type="transmembrane region" description="Helical" evidence="9">
    <location>
        <begin position="98"/>
        <end position="117"/>
    </location>
</feature>
<feature type="transmembrane region" description="Helical" evidence="9">
    <location>
        <begin position="347"/>
        <end position="372"/>
    </location>
</feature>
<dbReference type="EMBL" id="JACHJY010000021">
    <property type="protein sequence ID" value="MBB4987411.1"/>
    <property type="molecule type" value="Genomic_DNA"/>
</dbReference>
<protein>
    <submittedName>
        <fullName evidence="10">NCS1 family nucleobase:cation symporter-1</fullName>
    </submittedName>
</protein>
<dbReference type="Gene3D" id="1.10.4160.10">
    <property type="entry name" value="Hydantoin permease"/>
    <property type="match status" value="1"/>
</dbReference>
<proteinExistence type="inferred from homology"/>
<reference evidence="10 11" key="1">
    <citation type="submission" date="2020-08" db="EMBL/GenBank/DDBJ databases">
        <title>Genomic Encyclopedia of Type Strains, Phase III (KMG-III): the genomes of soil and plant-associated and newly described type strains.</title>
        <authorList>
            <person name="Whitman W."/>
        </authorList>
    </citation>
    <scope>NUCLEOTIDE SEQUENCE [LARGE SCALE GENOMIC DNA]</scope>
    <source>
        <strain evidence="10 11">SFB5A</strain>
    </source>
</reference>
<sequence length="483" mass="51211">MSDVPRRSSTLEQRGIDHVPAAERHGKPWHLFTLWFASNVQITGLVNGALAVTIGLDLPWAIFSILVGNLIGGVFMAYHSVQGPKLGIPQMIQSRAQFGFYGAILPVAIVVAMYFGFALEGAVVNGHAVANWIHVPYAAGVILSNLATLAVAVVGYKLIHSVSKYLSVVSGVVFLALFVQLARHLPGHYQGTSVNAGTVLLAISIFASWQITWAPYVSDYSRYLPESTPAKATFWWTYLGAAVGGSWVMVIGALAAVVGGDALGNDSIGFLAHQFPAVSGLLAAALFLGGIPGSAQSPYGAFLTALSGVSPTGRAKAAPRTRTLFTVGFTTVTTLLALLVGSNTMELFQNIILILLYLLIPWTAINLTDYYLVRHGEYEVQEFFRKDGRYGRCDTGAVVIFLLTIAAELPFINSPVYEGPLAKVFGGADISWIVGLVVGSLAYYLHATRRQARALTATAQGDSAEPADSSVLPAAGAPSPDAA</sequence>
<evidence type="ECO:0000256" key="7">
    <source>
        <dbReference type="PIRNR" id="PIRNR002744"/>
    </source>
</evidence>
<gene>
    <name evidence="10" type="ORF">GGE06_008384</name>
</gene>
<dbReference type="RefSeq" id="WP_184933224.1">
    <property type="nucleotide sequence ID" value="NZ_JACHJY010000021.1"/>
</dbReference>
<feature type="transmembrane region" description="Helical" evidence="9">
    <location>
        <begin position="60"/>
        <end position="78"/>
    </location>
</feature>
<evidence type="ECO:0000256" key="5">
    <source>
        <dbReference type="ARBA" id="ARBA00022989"/>
    </source>
</evidence>
<feature type="transmembrane region" description="Helical" evidence="9">
    <location>
        <begin position="32"/>
        <end position="54"/>
    </location>
</feature>
<evidence type="ECO:0000256" key="9">
    <source>
        <dbReference type="SAM" id="Phobius"/>
    </source>
</evidence>
<feature type="transmembrane region" description="Helical" evidence="9">
    <location>
        <begin position="393"/>
        <end position="412"/>
    </location>
</feature>
<feature type="transmembrane region" description="Helical" evidence="9">
    <location>
        <begin position="194"/>
        <end position="214"/>
    </location>
</feature>
<feature type="transmembrane region" description="Helical" evidence="9">
    <location>
        <begin position="235"/>
        <end position="258"/>
    </location>
</feature>
<comment type="similarity">
    <text evidence="2 7">Belongs to the purine-cytosine permease (2.A.39) family.</text>
</comment>
<dbReference type="Proteomes" id="UP000582643">
    <property type="component" value="Unassembled WGS sequence"/>
</dbReference>
<dbReference type="AlphaFoldDB" id="A0A7W7U9G0"/>
<keyword evidence="6 7" id="KW-0472">Membrane</keyword>
<comment type="subcellular location">
    <subcellularLocation>
        <location evidence="1">Membrane</location>
        <topology evidence="1">Multi-pass membrane protein</topology>
    </subcellularLocation>
</comment>
<dbReference type="GO" id="GO:0022857">
    <property type="term" value="F:transmembrane transporter activity"/>
    <property type="evidence" value="ECO:0007669"/>
    <property type="project" value="InterPro"/>
</dbReference>
<dbReference type="PIRSF" id="PIRSF002744">
    <property type="entry name" value="Pur-cyt_permease"/>
    <property type="match status" value="1"/>
</dbReference>
<accession>A0A7W7U9G0</accession>
<comment type="caution">
    <text evidence="10">The sequence shown here is derived from an EMBL/GenBank/DDBJ whole genome shotgun (WGS) entry which is preliminary data.</text>
</comment>
<dbReference type="InterPro" id="IPR026030">
    <property type="entry name" value="Pur-cyt_permease_Fcy2/21/22"/>
</dbReference>
<evidence type="ECO:0000256" key="3">
    <source>
        <dbReference type="ARBA" id="ARBA00022448"/>
    </source>
</evidence>
<feature type="transmembrane region" description="Helical" evidence="9">
    <location>
        <begin position="137"/>
        <end position="158"/>
    </location>
</feature>
<evidence type="ECO:0000313" key="11">
    <source>
        <dbReference type="Proteomes" id="UP000582643"/>
    </source>
</evidence>
<feature type="transmembrane region" description="Helical" evidence="9">
    <location>
        <begin position="165"/>
        <end position="182"/>
    </location>
</feature>
<feature type="transmembrane region" description="Helical" evidence="9">
    <location>
        <begin position="323"/>
        <end position="341"/>
    </location>
</feature>